<keyword evidence="3" id="KW-1185">Reference proteome</keyword>
<reference evidence="2" key="1">
    <citation type="submission" date="2023-06" db="EMBL/GenBank/DDBJ databases">
        <title>Genome-scale phylogeny and comparative genomics of the fungal order Sordariales.</title>
        <authorList>
            <consortium name="Lawrence Berkeley National Laboratory"/>
            <person name="Hensen N."/>
            <person name="Bonometti L."/>
            <person name="Westerberg I."/>
            <person name="Brannstrom I.O."/>
            <person name="Guillou S."/>
            <person name="Cros-Aarteil S."/>
            <person name="Calhoun S."/>
            <person name="Haridas S."/>
            <person name="Kuo A."/>
            <person name="Mondo S."/>
            <person name="Pangilinan J."/>
            <person name="Riley R."/>
            <person name="Labutti K."/>
            <person name="Andreopoulos B."/>
            <person name="Lipzen A."/>
            <person name="Chen C."/>
            <person name="Yanf M."/>
            <person name="Daum C."/>
            <person name="Ng V."/>
            <person name="Clum A."/>
            <person name="Steindorff A."/>
            <person name="Ohm R."/>
            <person name="Martin F."/>
            <person name="Silar P."/>
            <person name="Natvig D."/>
            <person name="Lalanne C."/>
            <person name="Gautier V."/>
            <person name="Ament-Velasquez S.L."/>
            <person name="Kruys A."/>
            <person name="Hutchinson M.I."/>
            <person name="Powell A.J."/>
            <person name="Barry K."/>
            <person name="Miller A.N."/>
            <person name="Grigoriev I.V."/>
            <person name="Debuchy R."/>
            <person name="Gladieux P."/>
            <person name="Thoren M.H."/>
            <person name="Johannesson H."/>
        </authorList>
    </citation>
    <scope>NUCLEOTIDE SEQUENCE</scope>
    <source>
        <strain evidence="2">CBS 540.89</strain>
    </source>
</reference>
<name>A0AA40EXD0_9PEZI</name>
<feature type="compositionally biased region" description="Polar residues" evidence="1">
    <location>
        <begin position="98"/>
        <end position="109"/>
    </location>
</feature>
<accession>A0AA40EXD0</accession>
<dbReference type="Proteomes" id="UP001172159">
    <property type="component" value="Unassembled WGS sequence"/>
</dbReference>
<evidence type="ECO:0000256" key="1">
    <source>
        <dbReference type="SAM" id="MobiDB-lite"/>
    </source>
</evidence>
<organism evidence="2 3">
    <name type="scientific">Apiosordaria backusii</name>
    <dbReference type="NCBI Taxonomy" id="314023"/>
    <lineage>
        <taxon>Eukaryota</taxon>
        <taxon>Fungi</taxon>
        <taxon>Dikarya</taxon>
        <taxon>Ascomycota</taxon>
        <taxon>Pezizomycotina</taxon>
        <taxon>Sordariomycetes</taxon>
        <taxon>Sordariomycetidae</taxon>
        <taxon>Sordariales</taxon>
        <taxon>Lasiosphaeriaceae</taxon>
        <taxon>Apiosordaria</taxon>
    </lineage>
</organism>
<protein>
    <submittedName>
        <fullName evidence="2">Uncharacterized protein</fullName>
    </submittedName>
</protein>
<sequence>MSYFVPALKGCAEGVGLRKGERISDFTLLALRPLASQPNLQTPDFDVNDTLATASGSGTLRKDPPSGKVEDIINSPLGNTKGKGLATPEKTPQKCPKLSTSSTQNTPNLTGKAFSQPVMSFHKLRRPSLNRPQPSNPKLPSSAPQKPYYKCTVRTLGFKLLQSLEGKSRKDILAIPNRIKGFICQDDTSARDRKFFIKNYQDVISKREQDTERKRAVAITRKRRTISAISDASAAGTVIRAADDSPLLNLVLNYMQKISDVQTRILHELEDMRAAQPNGISGLGAGRLGASDCGNSQISESLVGGDADSLREEDREIAEDGRFLVFTMVPGGVEMATVTASWATEDNMVTEQELVAERLWWRLDLVRERRWGRGRTWVRRVEEKSSHWRWMKWMVEGLGRLLRAEERDCWAGVGVVMLKGDEHGRWMWRCSYM</sequence>
<feature type="compositionally biased region" description="Polar residues" evidence="1">
    <location>
        <begin position="130"/>
        <end position="144"/>
    </location>
</feature>
<dbReference type="AlphaFoldDB" id="A0AA40EXD0"/>
<feature type="compositionally biased region" description="Basic and acidic residues" evidence="1">
    <location>
        <begin position="60"/>
        <end position="71"/>
    </location>
</feature>
<feature type="region of interest" description="Disordered" evidence="1">
    <location>
        <begin position="52"/>
        <end position="114"/>
    </location>
</feature>
<feature type="region of interest" description="Disordered" evidence="1">
    <location>
        <begin position="126"/>
        <end position="146"/>
    </location>
</feature>
<gene>
    <name evidence="2" type="ORF">B0T21DRAFT_343083</name>
</gene>
<comment type="caution">
    <text evidence="2">The sequence shown here is derived from an EMBL/GenBank/DDBJ whole genome shotgun (WGS) entry which is preliminary data.</text>
</comment>
<evidence type="ECO:0000313" key="2">
    <source>
        <dbReference type="EMBL" id="KAK0747288.1"/>
    </source>
</evidence>
<proteinExistence type="predicted"/>
<evidence type="ECO:0000313" key="3">
    <source>
        <dbReference type="Proteomes" id="UP001172159"/>
    </source>
</evidence>
<dbReference type="EMBL" id="JAUKTV010000001">
    <property type="protein sequence ID" value="KAK0747288.1"/>
    <property type="molecule type" value="Genomic_DNA"/>
</dbReference>